<dbReference type="CDD" id="cd03814">
    <property type="entry name" value="GT4-like"/>
    <property type="match status" value="1"/>
</dbReference>
<dbReference type="SUPFAM" id="SSF53756">
    <property type="entry name" value="UDP-Glycosyltransferase/glycogen phosphorylase"/>
    <property type="match status" value="1"/>
</dbReference>
<dbReference type="GO" id="GO:0016757">
    <property type="term" value="F:glycosyltransferase activity"/>
    <property type="evidence" value="ECO:0007669"/>
    <property type="project" value="TreeGrafter"/>
</dbReference>
<keyword evidence="2" id="KW-0808">Transferase</keyword>
<proteinExistence type="predicted"/>
<dbReference type="InterPro" id="IPR050194">
    <property type="entry name" value="Glycosyltransferase_grp1"/>
</dbReference>
<dbReference type="Proteomes" id="UP000246073">
    <property type="component" value="Unassembled WGS sequence"/>
</dbReference>
<dbReference type="PANTHER" id="PTHR45947:SF3">
    <property type="entry name" value="SULFOQUINOVOSYL TRANSFERASE SQD2"/>
    <property type="match status" value="1"/>
</dbReference>
<reference evidence="3" key="1">
    <citation type="submission" date="2017-12" db="EMBL/GenBank/DDBJ databases">
        <authorList>
            <person name="Diaz M."/>
        </authorList>
    </citation>
    <scope>NUCLEOTIDE SEQUENCE [LARGE SCALE GENOMIC DNA]</scope>
    <source>
        <strain evidence="3">FI11154</strain>
    </source>
</reference>
<feature type="domain" description="Glycosyltransferase subfamily 4-like N-terminal" evidence="1">
    <location>
        <begin position="15"/>
        <end position="164"/>
    </location>
</feature>
<dbReference type="EMBL" id="OOFM01000005">
    <property type="protein sequence ID" value="SPL65248.1"/>
    <property type="molecule type" value="Genomic_DNA"/>
</dbReference>
<dbReference type="Gene3D" id="3.40.50.2000">
    <property type="entry name" value="Glycogen Phosphorylase B"/>
    <property type="match status" value="2"/>
</dbReference>
<sequence>MNKLVIVTDAWHPQVNGVVRTLTKCQDMMRARGYEVIVVSPLDYKSVPCPTYPEIRLALTTPGAFRRRLVQMQPDYIHIATEGPLGYMARQACLKKGWSFTTSFHTRFPEYVAERVPVPLSWSYGFLRRFHNAASHTLVPTQSILDDLKERGFTGLNLWTRGVDRGVFHARANVSRDLPEPVFICVGRVATEKNLPAFLSLDLPGTKLIVGDGPALDDLKSRFPDAVFVGKREGEALAETYASADVFVFPSRTDTFGLVLLEAISSGLPVAAFPVPGSKDVIGATGAGVLSEDLRAACLAALELEPFDPEQVLKPFTWDACADIFEEALTSIAGGQPPVRDYQAVQPQTVASGG</sequence>
<evidence type="ECO:0000313" key="3">
    <source>
        <dbReference type="Proteomes" id="UP000246073"/>
    </source>
</evidence>
<accession>A0A2P9HMB7</accession>
<dbReference type="Pfam" id="PF13692">
    <property type="entry name" value="Glyco_trans_1_4"/>
    <property type="match status" value="1"/>
</dbReference>
<dbReference type="InterPro" id="IPR028098">
    <property type="entry name" value="Glyco_trans_4-like_N"/>
</dbReference>
<dbReference type="Pfam" id="PF13439">
    <property type="entry name" value="Glyco_transf_4"/>
    <property type="match status" value="1"/>
</dbReference>
<gene>
    <name evidence="2" type="ORF">OHAE_1115</name>
</gene>
<evidence type="ECO:0000313" key="2">
    <source>
        <dbReference type="EMBL" id="SPL65248.1"/>
    </source>
</evidence>
<evidence type="ECO:0000259" key="1">
    <source>
        <dbReference type="Pfam" id="PF13439"/>
    </source>
</evidence>
<dbReference type="PANTHER" id="PTHR45947">
    <property type="entry name" value="SULFOQUINOVOSYL TRANSFERASE SQD2"/>
    <property type="match status" value="1"/>
</dbReference>
<dbReference type="AlphaFoldDB" id="A0A2P9HMB7"/>
<name>A0A2P9HMB7_9HYPH</name>
<dbReference type="RefSeq" id="WP_109368923.1">
    <property type="nucleotide sequence ID" value="NZ_OOFM01000005.1"/>
</dbReference>
<organism evidence="2 3">
    <name type="scientific">Ochrobactrum soli</name>
    <dbReference type="NCBI Taxonomy" id="2448455"/>
    <lineage>
        <taxon>Bacteria</taxon>
        <taxon>Pseudomonadati</taxon>
        <taxon>Pseudomonadota</taxon>
        <taxon>Alphaproteobacteria</taxon>
        <taxon>Hyphomicrobiales</taxon>
        <taxon>Brucellaceae</taxon>
        <taxon>Brucella/Ochrobactrum group</taxon>
        <taxon>Ochrobactrum</taxon>
    </lineage>
</organism>
<protein>
    <submittedName>
        <fullName evidence="2">Glycosyltransferase</fullName>
    </submittedName>
</protein>